<dbReference type="InterPro" id="IPR000905">
    <property type="entry name" value="Gcp-like_dom"/>
</dbReference>
<dbReference type="RefSeq" id="WP_005981046.1">
    <property type="nucleotide sequence ID" value="NZ_CABKNW010000005.1"/>
</dbReference>
<evidence type="ECO:0000313" key="3">
    <source>
        <dbReference type="Proteomes" id="UP000249008"/>
    </source>
</evidence>
<dbReference type="Proteomes" id="UP000249008">
    <property type="component" value="Chromosome 1"/>
</dbReference>
<dbReference type="PANTHER" id="PTHR11735">
    <property type="entry name" value="TRNA N6-ADENOSINE THREONYLCARBAMOYLTRANSFERASE"/>
    <property type="match status" value="1"/>
</dbReference>
<evidence type="ECO:0000259" key="1">
    <source>
        <dbReference type="Pfam" id="PF00814"/>
    </source>
</evidence>
<dbReference type="KEGG" id="ful:C4N20_02910"/>
<accession>A0AAX2JD00</accession>
<dbReference type="Gene3D" id="3.30.420.40">
    <property type="match status" value="2"/>
</dbReference>
<dbReference type="InterPro" id="IPR022496">
    <property type="entry name" value="T6A_TsaB"/>
</dbReference>
<protein>
    <submittedName>
        <fullName evidence="2">UGMP family protein</fullName>
    </submittedName>
</protein>
<dbReference type="EMBL" id="LS483487">
    <property type="protein sequence ID" value="SQJ10432.1"/>
    <property type="molecule type" value="Genomic_DNA"/>
</dbReference>
<proteinExistence type="predicted"/>
<gene>
    <name evidence="2" type="primary">ydiC</name>
    <name evidence="2" type="ORF">NCTC12112_02464</name>
</gene>
<reference evidence="2 3" key="1">
    <citation type="submission" date="2018-06" db="EMBL/GenBank/DDBJ databases">
        <authorList>
            <consortium name="Pathogen Informatics"/>
            <person name="Doyle S."/>
        </authorList>
    </citation>
    <scope>NUCLEOTIDE SEQUENCE [LARGE SCALE GENOMIC DNA]</scope>
    <source>
        <strain evidence="2 3">NCTC12112</strain>
    </source>
</reference>
<dbReference type="GeneID" id="78453745"/>
<name>A0AAX2JD00_9FUSO</name>
<dbReference type="SUPFAM" id="SSF53067">
    <property type="entry name" value="Actin-like ATPase domain"/>
    <property type="match status" value="2"/>
</dbReference>
<dbReference type="GO" id="GO:0002949">
    <property type="term" value="P:tRNA threonylcarbamoyladenosine modification"/>
    <property type="evidence" value="ECO:0007669"/>
    <property type="project" value="InterPro"/>
</dbReference>
<dbReference type="GO" id="GO:0005829">
    <property type="term" value="C:cytosol"/>
    <property type="evidence" value="ECO:0007669"/>
    <property type="project" value="TreeGrafter"/>
</dbReference>
<dbReference type="Pfam" id="PF00814">
    <property type="entry name" value="TsaD"/>
    <property type="match status" value="1"/>
</dbReference>
<sequence>MLILAIDTATKIGSVALYEDKTGIIGEINLYVKVNHSNVIMKAVDSLFDLSGYTIKDVDKIAVTTGPGSFTGIRIGVAIAKGLAYSLEKPIIGINELDVLAETGEEREGLIVPLIDARKERVYYSQYKYENRKLVRKEEYKDGELRDILEKLKGEKVVFIGDGAIVNQELIKEIMEEDNIVFSKANSIPRAAMAAQIALHHEDDNIYTLEPFYLNKSQAEREKEEREKKNN</sequence>
<organism evidence="2 3">
    <name type="scientific">Fusobacterium ulcerans</name>
    <dbReference type="NCBI Taxonomy" id="861"/>
    <lineage>
        <taxon>Bacteria</taxon>
        <taxon>Fusobacteriati</taxon>
        <taxon>Fusobacteriota</taxon>
        <taxon>Fusobacteriia</taxon>
        <taxon>Fusobacteriales</taxon>
        <taxon>Fusobacteriaceae</taxon>
        <taxon>Fusobacterium</taxon>
    </lineage>
</organism>
<dbReference type="AlphaFoldDB" id="A0AAX2JD00"/>
<evidence type="ECO:0000313" key="2">
    <source>
        <dbReference type="EMBL" id="SQJ10432.1"/>
    </source>
</evidence>
<dbReference type="NCBIfam" id="TIGR03725">
    <property type="entry name" value="T6A_YeaZ"/>
    <property type="match status" value="1"/>
</dbReference>
<dbReference type="InterPro" id="IPR043129">
    <property type="entry name" value="ATPase_NBD"/>
</dbReference>
<dbReference type="CDD" id="cd24032">
    <property type="entry name" value="ASKHA_NBD_TsaB"/>
    <property type="match status" value="1"/>
</dbReference>
<dbReference type="PANTHER" id="PTHR11735:SF11">
    <property type="entry name" value="TRNA THREONYLCARBAMOYLADENOSINE BIOSYNTHESIS PROTEIN TSAB"/>
    <property type="match status" value="1"/>
</dbReference>
<feature type="domain" description="Gcp-like" evidence="1">
    <location>
        <begin position="33"/>
        <end position="174"/>
    </location>
</feature>